<evidence type="ECO:0000313" key="2">
    <source>
        <dbReference type="Proteomes" id="UP000248044"/>
    </source>
</evidence>
<name>A0A2U9IDB9_9CREN</name>
<dbReference type="GeneID" id="36831443"/>
<proteinExistence type="predicted"/>
<organism evidence="1 2">
    <name type="scientific">Acidianus brierleyi</name>
    <dbReference type="NCBI Taxonomy" id="41673"/>
    <lineage>
        <taxon>Archaea</taxon>
        <taxon>Thermoproteota</taxon>
        <taxon>Thermoprotei</taxon>
        <taxon>Sulfolobales</taxon>
        <taxon>Sulfolobaceae</taxon>
        <taxon>Acidianus</taxon>
    </lineage>
</organism>
<keyword evidence="2" id="KW-1185">Reference proteome</keyword>
<protein>
    <submittedName>
        <fullName evidence="1">VapB-like antitoxin</fullName>
    </submittedName>
</protein>
<accession>A0A2U9IDB9</accession>
<dbReference type="RefSeq" id="WP_110269904.1">
    <property type="nucleotide sequence ID" value="NZ_CP029289.2"/>
</dbReference>
<dbReference type="EMBL" id="CP029289">
    <property type="protein sequence ID" value="AWR94021.1"/>
    <property type="molecule type" value="Genomic_DNA"/>
</dbReference>
<dbReference type="OrthoDB" id="37380at2157"/>
<gene>
    <name evidence="1" type="ORF">DFR85_04765</name>
</gene>
<reference evidence="1 2" key="1">
    <citation type="submission" date="2018-05" db="EMBL/GenBank/DDBJ databases">
        <title>Complete Genome Sequences of Extremely Thermoacidophilic, Metal-Mobilizing Type-Strain Members of the Archaeal Family Sulfolobaceae: Acidianus brierleyi DSM-1651T, Acidianus sulfidivorans DSM-18786T, Metallosphaera hakonensis DSM-7519T, and Metallosphaera prunae DSM-10039T.</title>
        <authorList>
            <person name="Counts J.A."/>
            <person name="Kelly R.M."/>
        </authorList>
    </citation>
    <scope>NUCLEOTIDE SEQUENCE [LARGE SCALE GENOMIC DNA]</scope>
    <source>
        <strain evidence="1 2">DSM 1651</strain>
    </source>
</reference>
<evidence type="ECO:0000313" key="1">
    <source>
        <dbReference type="EMBL" id="AWR94021.1"/>
    </source>
</evidence>
<dbReference type="AlphaFoldDB" id="A0A2U9IDB9"/>
<dbReference type="Proteomes" id="UP000248044">
    <property type="component" value="Chromosome"/>
</dbReference>
<sequence length="138" mass="15655">MKLAINYIVKGTSYRLVINAEKLKVYEELDNVLKEICEKFNGEVEEYSASKIVEELPLGKIIMPIATNVTLHSSDIKFSDDDNLNFIIKTLLGTKIGLVAGHLIDSSISREEKVIDIKNPCERKEPSIFQAITEWKEQ</sequence>
<dbReference type="KEGG" id="abri:DFR85_04765"/>